<proteinExistence type="predicted"/>
<reference evidence="2 3" key="1">
    <citation type="submission" date="2019-04" db="EMBL/GenBank/DDBJ databases">
        <title>Chromosome genome assembly for Takifugu flavidus.</title>
        <authorList>
            <person name="Xiao S."/>
        </authorList>
    </citation>
    <scope>NUCLEOTIDE SEQUENCE [LARGE SCALE GENOMIC DNA]</scope>
    <source>
        <strain evidence="2">HTHZ2018</strain>
        <tissue evidence="2">Muscle</tissue>
    </source>
</reference>
<feature type="compositionally biased region" description="Basic and acidic residues" evidence="1">
    <location>
        <begin position="47"/>
        <end position="58"/>
    </location>
</feature>
<dbReference type="EMBL" id="RHFK02000022">
    <property type="protein sequence ID" value="TWW55761.1"/>
    <property type="molecule type" value="Genomic_DNA"/>
</dbReference>
<dbReference type="Proteomes" id="UP000324091">
    <property type="component" value="Chromosome 9"/>
</dbReference>
<accession>A0A5C6MNK3</accession>
<protein>
    <submittedName>
        <fullName evidence="2">Uncharacterized protein</fullName>
    </submittedName>
</protein>
<name>A0A5C6MNK3_9TELE</name>
<evidence type="ECO:0000313" key="3">
    <source>
        <dbReference type="Proteomes" id="UP000324091"/>
    </source>
</evidence>
<dbReference type="AlphaFoldDB" id="A0A5C6MNK3"/>
<comment type="caution">
    <text evidence="2">The sequence shown here is derived from an EMBL/GenBank/DDBJ whole genome shotgun (WGS) entry which is preliminary data.</text>
</comment>
<sequence length="99" mass="11100">MVAAVGREAEESSIHRRSTPEATHLIYPCGHVLENRGKKPSGGTVDRGQEEQWTEGRRNSGPRAGGTVDQGQEEQFLIHFDRPIHGDRLIIHHVNEIKQ</sequence>
<organism evidence="2 3">
    <name type="scientific">Takifugu flavidus</name>
    <name type="common">sansaifugu</name>
    <dbReference type="NCBI Taxonomy" id="433684"/>
    <lineage>
        <taxon>Eukaryota</taxon>
        <taxon>Metazoa</taxon>
        <taxon>Chordata</taxon>
        <taxon>Craniata</taxon>
        <taxon>Vertebrata</taxon>
        <taxon>Euteleostomi</taxon>
        <taxon>Actinopterygii</taxon>
        <taxon>Neopterygii</taxon>
        <taxon>Teleostei</taxon>
        <taxon>Neoteleostei</taxon>
        <taxon>Acanthomorphata</taxon>
        <taxon>Eupercaria</taxon>
        <taxon>Tetraodontiformes</taxon>
        <taxon>Tetradontoidea</taxon>
        <taxon>Tetraodontidae</taxon>
        <taxon>Takifugu</taxon>
    </lineage>
</organism>
<feature type="region of interest" description="Disordered" evidence="1">
    <location>
        <begin position="1"/>
        <end position="72"/>
    </location>
</feature>
<gene>
    <name evidence="2" type="ORF">D4764_09G0008110</name>
</gene>
<evidence type="ECO:0000313" key="2">
    <source>
        <dbReference type="EMBL" id="TWW55761.1"/>
    </source>
</evidence>
<keyword evidence="3" id="KW-1185">Reference proteome</keyword>
<evidence type="ECO:0000256" key="1">
    <source>
        <dbReference type="SAM" id="MobiDB-lite"/>
    </source>
</evidence>